<dbReference type="InterPro" id="IPR001387">
    <property type="entry name" value="Cro/C1-type_HTH"/>
</dbReference>
<protein>
    <recommendedName>
        <fullName evidence="2">HTH cro/C1-type domain-containing protein</fullName>
    </recommendedName>
</protein>
<keyword evidence="1" id="KW-1133">Transmembrane helix</keyword>
<feature type="domain" description="HTH cro/C1-type" evidence="2">
    <location>
        <begin position="38"/>
        <end position="96"/>
    </location>
</feature>
<dbReference type="PROSITE" id="PS50943">
    <property type="entry name" value="HTH_CROC1"/>
    <property type="match status" value="1"/>
</dbReference>
<keyword evidence="4" id="KW-1185">Reference proteome</keyword>
<feature type="transmembrane region" description="Helical" evidence="1">
    <location>
        <begin position="239"/>
        <end position="259"/>
    </location>
</feature>
<dbReference type="SUPFAM" id="SSF47413">
    <property type="entry name" value="lambda repressor-like DNA-binding domains"/>
    <property type="match status" value="1"/>
</dbReference>
<gene>
    <name evidence="3" type="ORF">GCM10010993_13490</name>
</gene>
<reference evidence="4" key="1">
    <citation type="journal article" date="2019" name="Int. J. Syst. Evol. Microbiol.">
        <title>The Global Catalogue of Microorganisms (GCM) 10K type strain sequencing project: providing services to taxonomists for standard genome sequencing and annotation.</title>
        <authorList>
            <consortium name="The Broad Institute Genomics Platform"/>
            <consortium name="The Broad Institute Genome Sequencing Center for Infectious Disease"/>
            <person name="Wu L."/>
            <person name="Ma J."/>
        </authorList>
    </citation>
    <scope>NUCLEOTIDE SEQUENCE [LARGE SCALE GENOMIC DNA]</scope>
    <source>
        <strain evidence="4">CGMCC 1.12479</strain>
    </source>
</reference>
<evidence type="ECO:0000259" key="2">
    <source>
        <dbReference type="PROSITE" id="PS50943"/>
    </source>
</evidence>
<evidence type="ECO:0000313" key="3">
    <source>
        <dbReference type="EMBL" id="GGC35953.1"/>
    </source>
</evidence>
<dbReference type="Pfam" id="PF01381">
    <property type="entry name" value="HTH_3"/>
    <property type="match status" value="1"/>
</dbReference>
<feature type="transmembrane region" description="Helical" evidence="1">
    <location>
        <begin position="147"/>
        <end position="165"/>
    </location>
</feature>
<feature type="transmembrane region" description="Helical" evidence="1">
    <location>
        <begin position="177"/>
        <end position="199"/>
    </location>
</feature>
<proteinExistence type="predicted"/>
<keyword evidence="1" id="KW-0812">Transmembrane</keyword>
<feature type="transmembrane region" description="Helical" evidence="1">
    <location>
        <begin position="211"/>
        <end position="232"/>
    </location>
</feature>
<evidence type="ECO:0000313" key="4">
    <source>
        <dbReference type="Proteomes" id="UP000635885"/>
    </source>
</evidence>
<feature type="transmembrane region" description="Helical" evidence="1">
    <location>
        <begin position="111"/>
        <end position="132"/>
    </location>
</feature>
<dbReference type="Proteomes" id="UP000635885">
    <property type="component" value="Unassembled WGS sequence"/>
</dbReference>
<dbReference type="EMBL" id="BMFD01000004">
    <property type="protein sequence ID" value="GGC35953.1"/>
    <property type="molecule type" value="Genomic_DNA"/>
</dbReference>
<dbReference type="SMART" id="SM00530">
    <property type="entry name" value="HTH_XRE"/>
    <property type="match status" value="1"/>
</dbReference>
<organism evidence="3 4">
    <name type="scientific">Belliella aquatica</name>
    <dbReference type="NCBI Taxonomy" id="1323734"/>
    <lineage>
        <taxon>Bacteria</taxon>
        <taxon>Pseudomonadati</taxon>
        <taxon>Bacteroidota</taxon>
        <taxon>Cytophagia</taxon>
        <taxon>Cytophagales</taxon>
        <taxon>Cyclobacteriaceae</taxon>
        <taxon>Belliella</taxon>
    </lineage>
</organism>
<accession>A0ABQ1M7X0</accession>
<sequence length="299" mass="33945">MSGKILTIFRLYLKKSFQFAMVKQTINTMKQPELGLKIQEWRKAKGLTQEELVERCNINVRTIQRIEAGEVTPRSYTIKAIMEVLDVSHFEAMDYIPKQEEMNFSTSSKRIFLLAGIAGIIYFFISMIEFYFDGSLFMGSSLELPDYYVVLKIFVFMSLFFYVFGFVRLGKELGSKLIQFGSILFIIINLGIIGADIFYSNQSSIDYKLFGVIKLFSLGVSLIPLSIGLIIIQKKMGSIFLVAGVVGLLTTLLFCTVILSMYGLLLLTAFDILCIYLLFSIYNKKERFLSAEIGILALS</sequence>
<name>A0ABQ1M7X0_9BACT</name>
<dbReference type="CDD" id="cd00093">
    <property type="entry name" value="HTH_XRE"/>
    <property type="match status" value="1"/>
</dbReference>
<feature type="transmembrane region" description="Helical" evidence="1">
    <location>
        <begin position="265"/>
        <end position="282"/>
    </location>
</feature>
<dbReference type="InterPro" id="IPR010982">
    <property type="entry name" value="Lambda_DNA-bd_dom_sf"/>
</dbReference>
<keyword evidence="1" id="KW-0472">Membrane</keyword>
<evidence type="ECO:0000256" key="1">
    <source>
        <dbReference type="SAM" id="Phobius"/>
    </source>
</evidence>
<comment type="caution">
    <text evidence="3">The sequence shown here is derived from an EMBL/GenBank/DDBJ whole genome shotgun (WGS) entry which is preliminary data.</text>
</comment>
<dbReference type="Gene3D" id="1.10.260.40">
    <property type="entry name" value="lambda repressor-like DNA-binding domains"/>
    <property type="match status" value="1"/>
</dbReference>